<dbReference type="GO" id="GO:0016491">
    <property type="term" value="F:oxidoreductase activity"/>
    <property type="evidence" value="ECO:0007669"/>
    <property type="project" value="UniProtKB-KW"/>
</dbReference>
<feature type="transmembrane region" description="Helical" evidence="4">
    <location>
        <begin position="12"/>
        <end position="32"/>
    </location>
</feature>
<dbReference type="GO" id="GO:0043386">
    <property type="term" value="P:mycotoxin biosynthetic process"/>
    <property type="evidence" value="ECO:0007669"/>
    <property type="project" value="InterPro"/>
</dbReference>
<comment type="caution">
    <text evidence="5">The sequence shown here is derived from an EMBL/GenBank/DDBJ whole genome shotgun (WGS) entry which is preliminary data.</text>
</comment>
<evidence type="ECO:0000256" key="1">
    <source>
        <dbReference type="ARBA" id="ARBA00004685"/>
    </source>
</evidence>
<reference evidence="5" key="1">
    <citation type="journal article" date="2021" name="New Phytol.">
        <title>Evolutionary innovations through gain and loss of genes in the ectomycorrhizal Boletales.</title>
        <authorList>
            <person name="Wu G."/>
            <person name="Miyauchi S."/>
            <person name="Morin E."/>
            <person name="Kuo A."/>
            <person name="Drula E."/>
            <person name="Varga T."/>
            <person name="Kohler A."/>
            <person name="Feng B."/>
            <person name="Cao Y."/>
            <person name="Lipzen A."/>
            <person name="Daum C."/>
            <person name="Hundley H."/>
            <person name="Pangilinan J."/>
            <person name="Johnson J."/>
            <person name="Barry K."/>
            <person name="LaButti K."/>
            <person name="Ng V."/>
            <person name="Ahrendt S."/>
            <person name="Min B."/>
            <person name="Choi I.G."/>
            <person name="Park H."/>
            <person name="Plett J.M."/>
            <person name="Magnuson J."/>
            <person name="Spatafora J.W."/>
            <person name="Nagy L.G."/>
            <person name="Henrissat B."/>
            <person name="Grigoriev I.V."/>
            <person name="Yang Z.L."/>
            <person name="Xu J."/>
            <person name="Martin F.M."/>
        </authorList>
    </citation>
    <scope>NUCLEOTIDE SEQUENCE</scope>
    <source>
        <strain evidence="5">KKN 215</strain>
    </source>
</reference>
<keyword evidence="4" id="KW-0472">Membrane</keyword>
<comment type="pathway">
    <text evidence="1">Mycotoxin biosynthesis.</text>
</comment>
<dbReference type="OrthoDB" id="3687641at2759"/>
<evidence type="ECO:0000313" key="5">
    <source>
        <dbReference type="EMBL" id="KAH8104015.1"/>
    </source>
</evidence>
<keyword evidence="4" id="KW-0812">Transmembrane</keyword>
<evidence type="ECO:0000256" key="3">
    <source>
        <dbReference type="ARBA" id="ARBA00035112"/>
    </source>
</evidence>
<keyword evidence="4" id="KW-1133">Transmembrane helix</keyword>
<dbReference type="InterPro" id="IPR021765">
    <property type="entry name" value="UstYa-like"/>
</dbReference>
<dbReference type="PANTHER" id="PTHR33365:SF11">
    <property type="entry name" value="TAT PATHWAY SIGNAL SEQUENCE"/>
    <property type="match status" value="1"/>
</dbReference>
<dbReference type="AlphaFoldDB" id="A0A8K0UVA4"/>
<name>A0A8K0UVA4_9AGAR</name>
<dbReference type="EMBL" id="JAEVFJ010000006">
    <property type="protein sequence ID" value="KAH8104015.1"/>
    <property type="molecule type" value="Genomic_DNA"/>
</dbReference>
<comment type="similarity">
    <text evidence="3">Belongs to the ustYa family.</text>
</comment>
<gene>
    <name evidence="5" type="ORF">BXZ70DRAFT_905142</name>
</gene>
<protein>
    <submittedName>
        <fullName evidence="5">Uncharacterized protein</fullName>
    </submittedName>
</protein>
<evidence type="ECO:0000256" key="2">
    <source>
        <dbReference type="ARBA" id="ARBA00023002"/>
    </source>
</evidence>
<organism evidence="5 6">
    <name type="scientific">Cristinia sonorae</name>
    <dbReference type="NCBI Taxonomy" id="1940300"/>
    <lineage>
        <taxon>Eukaryota</taxon>
        <taxon>Fungi</taxon>
        <taxon>Dikarya</taxon>
        <taxon>Basidiomycota</taxon>
        <taxon>Agaricomycotina</taxon>
        <taxon>Agaricomycetes</taxon>
        <taxon>Agaricomycetidae</taxon>
        <taxon>Agaricales</taxon>
        <taxon>Pleurotineae</taxon>
        <taxon>Stephanosporaceae</taxon>
        <taxon>Cristinia</taxon>
    </lineage>
</organism>
<accession>A0A8K0UVA4</accession>
<dbReference type="PANTHER" id="PTHR33365">
    <property type="entry name" value="YALI0B05434P"/>
    <property type="match status" value="1"/>
</dbReference>
<proteinExistence type="inferred from homology"/>
<dbReference type="Proteomes" id="UP000813824">
    <property type="component" value="Unassembled WGS sequence"/>
</dbReference>
<evidence type="ECO:0000313" key="6">
    <source>
        <dbReference type="Proteomes" id="UP000813824"/>
    </source>
</evidence>
<evidence type="ECO:0000256" key="4">
    <source>
        <dbReference type="SAM" id="Phobius"/>
    </source>
</evidence>
<dbReference type="Pfam" id="PF11807">
    <property type="entry name" value="UstYa"/>
    <property type="match status" value="1"/>
</dbReference>
<keyword evidence="2" id="KW-0560">Oxidoreductase</keyword>
<keyword evidence="6" id="KW-1185">Reference proteome</keyword>
<sequence>MQQPTSSSRPARLPLIFSGIAAFACICIVVIFRGPSSPSYTWVGDDFPHTLPISLPPKKHVMKADESHFGLQADHEWSAIFPKPWNGFLSLGPEKRTFAVSVYHQLHCLDLIRGALNDKINEEFTEFVGHAEHCLRYLKDTILCRADMTLEKSFWSEDRHGNTVPGADGVGATHECVDWDVLKTFMEENPVVLPPNATAKGGETSPEPAYLTVLVLYH</sequence>